<keyword evidence="1" id="KW-0812">Transmembrane</keyword>
<reference evidence="2 3" key="1">
    <citation type="journal article" date="2018" name="Mol. Plant">
        <title>The genome of Artemisia annua provides insight into the evolution of Asteraceae family and artemisinin biosynthesis.</title>
        <authorList>
            <person name="Shen Q."/>
            <person name="Zhang L."/>
            <person name="Liao Z."/>
            <person name="Wang S."/>
            <person name="Yan T."/>
            <person name="Shi P."/>
            <person name="Liu M."/>
            <person name="Fu X."/>
            <person name="Pan Q."/>
            <person name="Wang Y."/>
            <person name="Lv Z."/>
            <person name="Lu X."/>
            <person name="Zhang F."/>
            <person name="Jiang W."/>
            <person name="Ma Y."/>
            <person name="Chen M."/>
            <person name="Hao X."/>
            <person name="Li L."/>
            <person name="Tang Y."/>
            <person name="Lv G."/>
            <person name="Zhou Y."/>
            <person name="Sun X."/>
            <person name="Brodelius P.E."/>
            <person name="Rose J.K.C."/>
            <person name="Tang K."/>
        </authorList>
    </citation>
    <scope>NUCLEOTIDE SEQUENCE [LARGE SCALE GENOMIC DNA]</scope>
    <source>
        <strain evidence="3">cv. Huhao1</strain>
        <tissue evidence="2">Leaf</tissue>
    </source>
</reference>
<sequence length="152" mass="17704">MASSSSNNVNEIKEVSWSYNLATEFKIYVNNQITQDKGCLMRYVEERNELRKIFEESQDPISVSDRLGPFKKKRGAIIGCLLETQKRERNRIIMLTALINDIIDGIREKERQAKLMEVHEQVSSDEDKSMIRMLVFWGYILAVILYVLILSL</sequence>
<organism evidence="2 3">
    <name type="scientific">Artemisia annua</name>
    <name type="common">Sweet wormwood</name>
    <dbReference type="NCBI Taxonomy" id="35608"/>
    <lineage>
        <taxon>Eukaryota</taxon>
        <taxon>Viridiplantae</taxon>
        <taxon>Streptophyta</taxon>
        <taxon>Embryophyta</taxon>
        <taxon>Tracheophyta</taxon>
        <taxon>Spermatophyta</taxon>
        <taxon>Magnoliopsida</taxon>
        <taxon>eudicotyledons</taxon>
        <taxon>Gunneridae</taxon>
        <taxon>Pentapetalae</taxon>
        <taxon>asterids</taxon>
        <taxon>campanulids</taxon>
        <taxon>Asterales</taxon>
        <taxon>Asteraceae</taxon>
        <taxon>Asteroideae</taxon>
        <taxon>Anthemideae</taxon>
        <taxon>Artemisiinae</taxon>
        <taxon>Artemisia</taxon>
    </lineage>
</organism>
<keyword evidence="1" id="KW-1133">Transmembrane helix</keyword>
<evidence type="ECO:0000313" key="3">
    <source>
        <dbReference type="Proteomes" id="UP000245207"/>
    </source>
</evidence>
<dbReference type="EMBL" id="PKPP01010363">
    <property type="protein sequence ID" value="PWA46278.1"/>
    <property type="molecule type" value="Genomic_DNA"/>
</dbReference>
<comment type="caution">
    <text evidence="2">The sequence shown here is derived from an EMBL/GenBank/DDBJ whole genome shotgun (WGS) entry which is preliminary data.</text>
</comment>
<keyword evidence="1" id="KW-0472">Membrane</keyword>
<evidence type="ECO:0000313" key="2">
    <source>
        <dbReference type="EMBL" id="PWA46278.1"/>
    </source>
</evidence>
<dbReference type="Proteomes" id="UP000245207">
    <property type="component" value="Unassembled WGS sequence"/>
</dbReference>
<gene>
    <name evidence="2" type="ORF">CTI12_AA514360</name>
</gene>
<feature type="transmembrane region" description="Helical" evidence="1">
    <location>
        <begin position="134"/>
        <end position="151"/>
    </location>
</feature>
<name>A0A2U1LBA3_ARTAN</name>
<protein>
    <submittedName>
        <fullName evidence="2">Uncharacterized protein</fullName>
    </submittedName>
</protein>
<keyword evidence="3" id="KW-1185">Reference proteome</keyword>
<evidence type="ECO:0000256" key="1">
    <source>
        <dbReference type="SAM" id="Phobius"/>
    </source>
</evidence>
<proteinExistence type="predicted"/>
<dbReference type="AlphaFoldDB" id="A0A2U1LBA3"/>
<accession>A0A2U1LBA3</accession>